<dbReference type="HAMAP" id="MF_02200">
    <property type="entry name" value="NapD"/>
    <property type="match status" value="1"/>
</dbReference>
<protein>
    <recommendedName>
        <fullName evidence="4">Chaperone NapD</fullName>
    </recommendedName>
    <alternativeName>
        <fullName evidence="4">NapA signal peptide-binding chaperone NapD</fullName>
    </alternativeName>
</protein>
<organism evidence="5 6">
    <name type="scientific">Vibrio stylophorae</name>
    <dbReference type="NCBI Taxonomy" id="659351"/>
    <lineage>
        <taxon>Bacteria</taxon>
        <taxon>Pseudomonadati</taxon>
        <taxon>Pseudomonadota</taxon>
        <taxon>Gammaproteobacteria</taxon>
        <taxon>Vibrionales</taxon>
        <taxon>Vibrionaceae</taxon>
        <taxon>Vibrio</taxon>
    </lineage>
</organism>
<keyword evidence="6" id="KW-1185">Reference proteome</keyword>
<evidence type="ECO:0000313" key="5">
    <source>
        <dbReference type="EMBL" id="CAH0532890.1"/>
    </source>
</evidence>
<accession>A0ABM8ZRG9</accession>
<proteinExistence type="inferred from homology"/>
<keyword evidence="2 4" id="KW-0963">Cytoplasm</keyword>
<dbReference type="Pfam" id="PF03927">
    <property type="entry name" value="NapD"/>
    <property type="match status" value="1"/>
</dbReference>
<dbReference type="RefSeq" id="WP_237465002.1">
    <property type="nucleotide sequence ID" value="NZ_CAKLDI010000001.1"/>
</dbReference>
<comment type="subcellular location">
    <subcellularLocation>
        <location evidence="1 4">Cytoplasm</location>
    </subcellularLocation>
</comment>
<comment type="function">
    <text evidence="4">Chaperone for NapA, the catalytic subunit of the periplasmic nitrate reductase. It binds directly and specifically to the twin-arginine signal peptide of NapA, preventing premature interaction with the Tat translocase and premature export.</text>
</comment>
<name>A0ABM8ZRG9_9VIBR</name>
<comment type="caution">
    <text evidence="5">The sequence shown here is derived from an EMBL/GenBank/DDBJ whole genome shotgun (WGS) entry which is preliminary data.</text>
</comment>
<keyword evidence="3 4" id="KW-0143">Chaperone</keyword>
<evidence type="ECO:0000256" key="3">
    <source>
        <dbReference type="ARBA" id="ARBA00023186"/>
    </source>
</evidence>
<dbReference type="InterPro" id="IPR005623">
    <property type="entry name" value="Chaperone_NapD_NO3_reduct"/>
</dbReference>
<comment type="subunit">
    <text evidence="4">Interacts with the cytoplasmic NapA precursor.</text>
</comment>
<dbReference type="Proteomes" id="UP000838672">
    <property type="component" value="Unassembled WGS sequence"/>
</dbReference>
<evidence type="ECO:0000256" key="4">
    <source>
        <dbReference type="HAMAP-Rule" id="MF_02200"/>
    </source>
</evidence>
<evidence type="ECO:0000256" key="2">
    <source>
        <dbReference type="ARBA" id="ARBA00022490"/>
    </source>
</evidence>
<sequence length="96" mass="10581">MTAEVHISSLVVYCANQAISQTKQAILKRPNSQIFGENEHGKLVVVLEADTPGVLCEEIERIQSLPHVHQAVLVYHQITPNDDSLDQLLSHSVGDL</sequence>
<dbReference type="EMBL" id="CAKLDI010000001">
    <property type="protein sequence ID" value="CAH0532890.1"/>
    <property type="molecule type" value="Genomic_DNA"/>
</dbReference>
<evidence type="ECO:0000313" key="6">
    <source>
        <dbReference type="Proteomes" id="UP000838672"/>
    </source>
</evidence>
<evidence type="ECO:0000256" key="1">
    <source>
        <dbReference type="ARBA" id="ARBA00004496"/>
    </source>
</evidence>
<dbReference type="PANTHER" id="PTHR38603:SF1">
    <property type="entry name" value="CHAPERONE NAPD"/>
    <property type="match status" value="1"/>
</dbReference>
<reference evidence="5" key="1">
    <citation type="submission" date="2021-11" db="EMBL/GenBank/DDBJ databases">
        <authorList>
            <person name="Rodrigo-Torres L."/>
            <person name="Arahal R. D."/>
            <person name="Lucena T."/>
        </authorList>
    </citation>
    <scope>NUCLEOTIDE SEQUENCE</scope>
    <source>
        <strain evidence="5">CECT 7929</strain>
    </source>
</reference>
<gene>
    <name evidence="4 5" type="primary">napD</name>
    <name evidence="5" type="ORF">VST7929_00737</name>
</gene>
<comment type="similarity">
    <text evidence="4">Belongs to the NapD family.</text>
</comment>
<dbReference type="PANTHER" id="PTHR38603">
    <property type="entry name" value="CHAPERONE NAPD"/>
    <property type="match status" value="1"/>
</dbReference>
<dbReference type="Gene3D" id="3.30.70.920">
    <property type="match status" value="1"/>
</dbReference>